<dbReference type="Proteomes" id="UP000814172">
    <property type="component" value="Unassembled WGS sequence"/>
</dbReference>
<proteinExistence type="predicted"/>
<dbReference type="GO" id="GO:0046872">
    <property type="term" value="F:metal ion binding"/>
    <property type="evidence" value="ECO:0007669"/>
    <property type="project" value="InterPro"/>
</dbReference>
<dbReference type="RefSeq" id="WP_092234859.1">
    <property type="nucleotide sequence ID" value="NZ_FNTR01000004.1"/>
</dbReference>
<dbReference type="PANTHER" id="PTHR43585">
    <property type="entry name" value="FUMIPYRROLE BIOSYNTHESIS PROTEIN C"/>
    <property type="match status" value="1"/>
</dbReference>
<gene>
    <name evidence="6" type="ORF">GIW75_06005</name>
</gene>
<dbReference type="PANTHER" id="PTHR43585:SF2">
    <property type="entry name" value="ATP-GRASP ENZYME FSQD"/>
    <property type="match status" value="1"/>
</dbReference>
<evidence type="ECO:0000313" key="7">
    <source>
        <dbReference type="Proteomes" id="UP000814172"/>
    </source>
</evidence>
<dbReference type="GeneID" id="55540353"/>
<evidence type="ECO:0000256" key="2">
    <source>
        <dbReference type="ARBA" id="ARBA00022741"/>
    </source>
</evidence>
<dbReference type="InterPro" id="IPR052032">
    <property type="entry name" value="ATP-dep_AA_Ligase"/>
</dbReference>
<accession>A0AAW4ZY71</accession>
<comment type="caution">
    <text evidence="6">The sequence shown here is derived from an EMBL/GenBank/DDBJ whole genome shotgun (WGS) entry which is preliminary data.</text>
</comment>
<name>A0AAW4ZY71_9PSED</name>
<keyword evidence="2 4" id="KW-0547">Nucleotide-binding</keyword>
<organism evidence="6 7">
    <name type="scientific">Pseudomonas proteolytica</name>
    <dbReference type="NCBI Taxonomy" id="219574"/>
    <lineage>
        <taxon>Bacteria</taxon>
        <taxon>Pseudomonadati</taxon>
        <taxon>Pseudomonadota</taxon>
        <taxon>Gammaproteobacteria</taxon>
        <taxon>Pseudomonadales</taxon>
        <taxon>Pseudomonadaceae</taxon>
        <taxon>Pseudomonas</taxon>
    </lineage>
</organism>
<reference evidence="6 7" key="1">
    <citation type="submission" date="2019-11" db="EMBL/GenBank/DDBJ databases">
        <title>Epiphytic Pseudomonas syringae from cherry orchards.</title>
        <authorList>
            <person name="Hulin M.T."/>
        </authorList>
    </citation>
    <scope>NUCLEOTIDE SEQUENCE [LARGE SCALE GENOMIC DNA]</scope>
    <source>
        <strain evidence="6 7">PA-6-9F</strain>
    </source>
</reference>
<sequence length="399" mass="43958">MQRPFVILAHVAHPAILEGFLPAAHTRGLPIVVITDHAQEHRRLLATSHISPLELHVIECDVFNPLAVIEALNSQDLQPIAVFSNSDHLQTATAMVAEAFECPGKDWRLCYAAKNKAAMRERMQRLGLPGPWFQVLTSNATLPTAAPWPVVAKPREGVASLDVRLCQNAAELSAYCEQFWQQQPDRALLLEAYMEGPLFTLETLGDGRNLQAIGGFDVTLSPPPHFVELAARWNGQLSRAHRAAAMAQVAAFGVNFGVCHSEFILTAQGPVLVEINYRSIGDGREFLLDRLLPQGWFDRIVALHLGDNLIDAQPAQAEATVHYLVADRAGRLDQASASFNVEREGHWCDYRALHNTGDTVTISHSNKDYVGVLRLIAPDDVSLEAQLNSTLNDLKWVVA</sequence>
<evidence type="ECO:0000256" key="1">
    <source>
        <dbReference type="ARBA" id="ARBA00022598"/>
    </source>
</evidence>
<evidence type="ECO:0000256" key="4">
    <source>
        <dbReference type="PROSITE-ProRule" id="PRU00409"/>
    </source>
</evidence>
<keyword evidence="1" id="KW-0436">Ligase</keyword>
<dbReference type="EMBL" id="WKEW01000012">
    <property type="protein sequence ID" value="MCF5056512.1"/>
    <property type="molecule type" value="Genomic_DNA"/>
</dbReference>
<keyword evidence="3 4" id="KW-0067">ATP-binding</keyword>
<protein>
    <submittedName>
        <fullName evidence="6">ATP-grasp domain-containing protein</fullName>
    </submittedName>
</protein>
<dbReference type="GO" id="GO:0016874">
    <property type="term" value="F:ligase activity"/>
    <property type="evidence" value="ECO:0007669"/>
    <property type="project" value="UniProtKB-KW"/>
</dbReference>
<feature type="domain" description="ATP-grasp" evidence="5">
    <location>
        <begin position="120"/>
        <end position="305"/>
    </location>
</feature>
<dbReference type="InterPro" id="IPR011761">
    <property type="entry name" value="ATP-grasp"/>
</dbReference>
<dbReference type="AlphaFoldDB" id="A0AAW4ZY71"/>
<dbReference type="GO" id="GO:0005524">
    <property type="term" value="F:ATP binding"/>
    <property type="evidence" value="ECO:0007669"/>
    <property type="project" value="UniProtKB-UniRule"/>
</dbReference>
<evidence type="ECO:0000259" key="5">
    <source>
        <dbReference type="PROSITE" id="PS50975"/>
    </source>
</evidence>
<evidence type="ECO:0000313" key="6">
    <source>
        <dbReference type="EMBL" id="MCF5056512.1"/>
    </source>
</evidence>
<evidence type="ECO:0000256" key="3">
    <source>
        <dbReference type="ARBA" id="ARBA00022840"/>
    </source>
</evidence>
<keyword evidence="7" id="KW-1185">Reference proteome</keyword>
<dbReference type="Gene3D" id="3.30.470.20">
    <property type="entry name" value="ATP-grasp fold, B domain"/>
    <property type="match status" value="1"/>
</dbReference>
<dbReference type="SUPFAM" id="SSF56059">
    <property type="entry name" value="Glutathione synthetase ATP-binding domain-like"/>
    <property type="match status" value="1"/>
</dbReference>
<dbReference type="PROSITE" id="PS50975">
    <property type="entry name" value="ATP_GRASP"/>
    <property type="match status" value="1"/>
</dbReference>